<organism evidence="1 2">
    <name type="scientific">Blautia caecimuris</name>
    <dbReference type="NCBI Taxonomy" id="1796615"/>
    <lineage>
        <taxon>Bacteria</taxon>
        <taxon>Bacillati</taxon>
        <taxon>Bacillota</taxon>
        <taxon>Clostridia</taxon>
        <taxon>Lachnospirales</taxon>
        <taxon>Lachnospiraceae</taxon>
        <taxon>Blautia</taxon>
    </lineage>
</organism>
<sequence length="169" mass="20560">MKVYFVDKMKNKEIYNSFIRYMLLNSDFFSVVYYRQGTNMLFYKDFKEYKKSLEPFLLYAENVSEWPHTKTMGGEAVYRLMVYCADMKCYDILTRVNDIFEWSYPRAPVDLCFYRKGYCWFALTAHEKEAYLYTDNDKEVQELQKLGVDIEYWGEKGDLFYLDLYGFRQ</sequence>
<accession>A0ABV2M600</accession>
<gene>
    <name evidence="1" type="ORF">ABID24_003157</name>
</gene>
<comment type="caution">
    <text evidence="1">The sequence shown here is derived from an EMBL/GenBank/DDBJ whole genome shotgun (WGS) entry which is preliminary data.</text>
</comment>
<dbReference type="Proteomes" id="UP001549106">
    <property type="component" value="Unassembled WGS sequence"/>
</dbReference>
<dbReference type="RefSeq" id="WP_257465399.1">
    <property type="nucleotide sequence ID" value="NZ_BAABXP010000004.1"/>
</dbReference>
<evidence type="ECO:0000313" key="1">
    <source>
        <dbReference type="EMBL" id="MET3751895.1"/>
    </source>
</evidence>
<keyword evidence="2" id="KW-1185">Reference proteome</keyword>
<evidence type="ECO:0000313" key="2">
    <source>
        <dbReference type="Proteomes" id="UP001549106"/>
    </source>
</evidence>
<protein>
    <submittedName>
        <fullName evidence="1">Uncharacterized protein</fullName>
    </submittedName>
</protein>
<proteinExistence type="predicted"/>
<name>A0ABV2M600_9FIRM</name>
<reference evidence="1 2" key="1">
    <citation type="submission" date="2024-06" db="EMBL/GenBank/DDBJ databases">
        <title>Genomic Encyclopedia of Type Strains, Phase IV (KMG-IV): sequencing the most valuable type-strain genomes for metagenomic binning, comparative biology and taxonomic classification.</title>
        <authorList>
            <person name="Goeker M."/>
        </authorList>
    </citation>
    <scope>NUCLEOTIDE SEQUENCE [LARGE SCALE GENOMIC DNA]</scope>
    <source>
        <strain evidence="1 2">DSM 29492</strain>
    </source>
</reference>
<dbReference type="EMBL" id="JBEPMJ010000031">
    <property type="protein sequence ID" value="MET3751895.1"/>
    <property type="molecule type" value="Genomic_DNA"/>
</dbReference>